<sequence length="551" mass="61867">MDTSVFLSLHSQFKLPYKRSRHADRDNGRVEGPWTAAAGLPRSSPQWLPHLSLKEGRLSEEPKSVLGATIRLDGATDISWGAAKDPFRSPDSAIADIIARLENAQRRQNEMPTTSNVAEFDAASPSALISRDIELTTTMDILATHEIPLRPWFSFFVEDVDCPPITPYDGVNWRRMKLELLELGMSNTAVASAIIAVSALYKGQLYSLPLSKALSLYHSSKTAYETLLNDNTQDFSVILAAAFLLCLFEFIQSETVPILKDPSDVFIQRLEAWAHKSSHSELSSRIITWLRLIYAATIRGGGTGLISDNVCSLFSSCNSGFPDLRPPSNYHSSPPAGLYGMLSTPIFEFYFKLQIISGDIAKVTHYHRSRITGVDQEEVVQQMTCIKSRLHTLWESRSASQRQTPEELRSNLAPEIGNPLIALIGVCTAAYHAEFVEMDRVLGDPVSESTDSRQAMRRIREIIDGDWNAYDSGKLNSGYLRPLFLYAIECMDLDENQWAVERLEEIKNPICRSEFFASFGKALADAQQRKERRVTSKYFCIWYFGVPPPFM</sequence>
<evidence type="ECO:0000256" key="2">
    <source>
        <dbReference type="ARBA" id="ARBA00023242"/>
    </source>
</evidence>
<evidence type="ECO:0000256" key="1">
    <source>
        <dbReference type="ARBA" id="ARBA00004123"/>
    </source>
</evidence>
<dbReference type="GO" id="GO:0005634">
    <property type="term" value="C:nucleus"/>
    <property type="evidence" value="ECO:0007669"/>
    <property type="project" value="UniProtKB-SubCell"/>
</dbReference>
<dbReference type="PANTHER" id="PTHR37534:SF46">
    <property type="entry name" value="ZN(II)2CYS6 TRANSCRIPTION FACTOR (EUROFUNG)"/>
    <property type="match status" value="1"/>
</dbReference>
<reference evidence="3 4" key="1">
    <citation type="submission" date="2014-04" db="EMBL/GenBank/DDBJ databases">
        <authorList>
            <consortium name="DOE Joint Genome Institute"/>
            <person name="Kuo A."/>
            <person name="Martino E."/>
            <person name="Perotto S."/>
            <person name="Kohler A."/>
            <person name="Nagy L.G."/>
            <person name="Floudas D."/>
            <person name="Copeland A."/>
            <person name="Barry K.W."/>
            <person name="Cichocki N."/>
            <person name="Veneault-Fourrey C."/>
            <person name="LaButti K."/>
            <person name="Lindquist E.A."/>
            <person name="Lipzen A."/>
            <person name="Lundell T."/>
            <person name="Morin E."/>
            <person name="Murat C."/>
            <person name="Sun H."/>
            <person name="Tunlid A."/>
            <person name="Henrissat B."/>
            <person name="Grigoriev I.V."/>
            <person name="Hibbett D.S."/>
            <person name="Martin F."/>
            <person name="Nordberg H.P."/>
            <person name="Cantor M.N."/>
            <person name="Hua S.X."/>
        </authorList>
    </citation>
    <scope>NUCLEOTIDE SEQUENCE [LARGE SCALE GENOMIC DNA]</scope>
    <source>
        <strain evidence="3 4">Zn</strain>
    </source>
</reference>
<dbReference type="InParanoid" id="A0A0C3HJW4"/>
<dbReference type="STRING" id="913774.A0A0C3HJW4"/>
<dbReference type="EMBL" id="KN832873">
    <property type="protein sequence ID" value="KIN03385.1"/>
    <property type="molecule type" value="Genomic_DNA"/>
</dbReference>
<reference evidence="4" key="2">
    <citation type="submission" date="2015-01" db="EMBL/GenBank/DDBJ databases">
        <title>Evolutionary Origins and Diversification of the Mycorrhizal Mutualists.</title>
        <authorList>
            <consortium name="DOE Joint Genome Institute"/>
            <consortium name="Mycorrhizal Genomics Consortium"/>
            <person name="Kohler A."/>
            <person name="Kuo A."/>
            <person name="Nagy L.G."/>
            <person name="Floudas D."/>
            <person name="Copeland A."/>
            <person name="Barry K.W."/>
            <person name="Cichocki N."/>
            <person name="Veneault-Fourrey C."/>
            <person name="LaButti K."/>
            <person name="Lindquist E.A."/>
            <person name="Lipzen A."/>
            <person name="Lundell T."/>
            <person name="Morin E."/>
            <person name="Murat C."/>
            <person name="Riley R."/>
            <person name="Ohm R."/>
            <person name="Sun H."/>
            <person name="Tunlid A."/>
            <person name="Henrissat B."/>
            <person name="Grigoriev I.V."/>
            <person name="Hibbett D.S."/>
            <person name="Martin F."/>
        </authorList>
    </citation>
    <scope>NUCLEOTIDE SEQUENCE [LARGE SCALE GENOMIC DNA]</scope>
    <source>
        <strain evidence="4">Zn</strain>
    </source>
</reference>
<comment type="subcellular location">
    <subcellularLocation>
        <location evidence="1">Nucleus</location>
    </subcellularLocation>
</comment>
<proteinExistence type="predicted"/>
<keyword evidence="4" id="KW-1185">Reference proteome</keyword>
<organism evidence="3 4">
    <name type="scientific">Oidiodendron maius (strain Zn)</name>
    <dbReference type="NCBI Taxonomy" id="913774"/>
    <lineage>
        <taxon>Eukaryota</taxon>
        <taxon>Fungi</taxon>
        <taxon>Dikarya</taxon>
        <taxon>Ascomycota</taxon>
        <taxon>Pezizomycotina</taxon>
        <taxon>Leotiomycetes</taxon>
        <taxon>Leotiomycetes incertae sedis</taxon>
        <taxon>Myxotrichaceae</taxon>
        <taxon>Oidiodendron</taxon>
    </lineage>
</organism>
<dbReference type="InterPro" id="IPR021858">
    <property type="entry name" value="Fun_TF"/>
</dbReference>
<keyword evidence="2" id="KW-0539">Nucleus</keyword>
<dbReference type="OrthoDB" id="648861at2759"/>
<evidence type="ECO:0000313" key="4">
    <source>
        <dbReference type="Proteomes" id="UP000054321"/>
    </source>
</evidence>
<dbReference type="Proteomes" id="UP000054321">
    <property type="component" value="Unassembled WGS sequence"/>
</dbReference>
<dbReference type="PANTHER" id="PTHR37534">
    <property type="entry name" value="TRANSCRIPTIONAL ACTIVATOR PROTEIN UGA3"/>
    <property type="match status" value="1"/>
</dbReference>
<gene>
    <name evidence="3" type="ORF">OIDMADRAFT_51350</name>
</gene>
<dbReference type="AlphaFoldDB" id="A0A0C3HJW4"/>
<name>A0A0C3HJW4_OIDMZ</name>
<dbReference type="HOGENOM" id="CLU_030887_0_0_1"/>
<protein>
    <recommendedName>
        <fullName evidence="5">Transcription factor domain-containing protein</fullName>
    </recommendedName>
</protein>
<evidence type="ECO:0000313" key="3">
    <source>
        <dbReference type="EMBL" id="KIN03385.1"/>
    </source>
</evidence>
<evidence type="ECO:0008006" key="5">
    <source>
        <dbReference type="Google" id="ProtNLM"/>
    </source>
</evidence>
<dbReference type="Pfam" id="PF11951">
    <property type="entry name" value="Fungal_trans_2"/>
    <property type="match status" value="1"/>
</dbReference>
<accession>A0A0C3HJW4</accession>